<proteinExistence type="inferred from homology"/>
<dbReference type="InterPro" id="IPR039417">
    <property type="entry name" value="Peptidase_C1A_papain-like"/>
</dbReference>
<dbReference type="CDD" id="cd02248">
    <property type="entry name" value="Peptidase_C1A"/>
    <property type="match status" value="1"/>
</dbReference>
<reference evidence="6" key="1">
    <citation type="submission" date="2023-07" db="EMBL/GenBank/DDBJ databases">
        <title>A chromosome-level genome assembly of Lolium multiflorum.</title>
        <authorList>
            <person name="Chen Y."/>
            <person name="Copetti D."/>
            <person name="Kolliker R."/>
            <person name="Studer B."/>
        </authorList>
    </citation>
    <scope>NUCLEOTIDE SEQUENCE</scope>
    <source>
        <strain evidence="6">02402/16</strain>
        <tissue evidence="6">Leaf</tissue>
    </source>
</reference>
<feature type="domain" description="Cathepsin propeptide inhibitor" evidence="5">
    <location>
        <begin position="37"/>
        <end position="92"/>
    </location>
</feature>
<dbReference type="SUPFAM" id="SSF54001">
    <property type="entry name" value="Cysteine proteinases"/>
    <property type="match status" value="1"/>
</dbReference>
<dbReference type="Gene3D" id="3.90.70.10">
    <property type="entry name" value="Cysteine proteinases"/>
    <property type="match status" value="1"/>
</dbReference>
<feature type="domain" description="Peptidase C1A papain C-terminal" evidence="4">
    <location>
        <begin position="125"/>
        <end position="346"/>
    </location>
</feature>
<dbReference type="InterPro" id="IPR025661">
    <property type="entry name" value="Pept_asp_AS"/>
</dbReference>
<comment type="similarity">
    <text evidence="1">Belongs to the peptidase C1 family.</text>
</comment>
<dbReference type="GO" id="GO:0008234">
    <property type="term" value="F:cysteine-type peptidase activity"/>
    <property type="evidence" value="ECO:0007669"/>
    <property type="project" value="InterPro"/>
</dbReference>
<dbReference type="Pfam" id="PF08246">
    <property type="entry name" value="Inhibitor_I29"/>
    <property type="match status" value="1"/>
</dbReference>
<dbReference type="PANTHER" id="PTHR12411">
    <property type="entry name" value="CYSTEINE PROTEASE FAMILY C1-RELATED"/>
    <property type="match status" value="1"/>
</dbReference>
<dbReference type="SMART" id="SM00848">
    <property type="entry name" value="Inhibitor_I29"/>
    <property type="match status" value="1"/>
</dbReference>
<keyword evidence="3" id="KW-1015">Disulfide bond</keyword>
<evidence type="ECO:0000313" key="7">
    <source>
        <dbReference type="Proteomes" id="UP001231189"/>
    </source>
</evidence>
<dbReference type="InterPro" id="IPR038765">
    <property type="entry name" value="Papain-like_cys_pep_sf"/>
</dbReference>
<evidence type="ECO:0000259" key="5">
    <source>
        <dbReference type="SMART" id="SM00848"/>
    </source>
</evidence>
<protein>
    <submittedName>
        <fullName evidence="6">Uncharacterized protein</fullName>
    </submittedName>
</protein>
<accession>A0AAD8S339</accession>
<dbReference type="InterPro" id="IPR013128">
    <property type="entry name" value="Peptidase_C1A"/>
</dbReference>
<dbReference type="PROSITE" id="PS00139">
    <property type="entry name" value="THIOL_PROTEASE_CYS"/>
    <property type="match status" value="1"/>
</dbReference>
<dbReference type="PRINTS" id="PR00705">
    <property type="entry name" value="PAPAIN"/>
</dbReference>
<organism evidence="6 7">
    <name type="scientific">Lolium multiflorum</name>
    <name type="common">Italian ryegrass</name>
    <name type="synonym">Lolium perenne subsp. multiflorum</name>
    <dbReference type="NCBI Taxonomy" id="4521"/>
    <lineage>
        <taxon>Eukaryota</taxon>
        <taxon>Viridiplantae</taxon>
        <taxon>Streptophyta</taxon>
        <taxon>Embryophyta</taxon>
        <taxon>Tracheophyta</taxon>
        <taxon>Spermatophyta</taxon>
        <taxon>Magnoliopsida</taxon>
        <taxon>Liliopsida</taxon>
        <taxon>Poales</taxon>
        <taxon>Poaceae</taxon>
        <taxon>BOP clade</taxon>
        <taxon>Pooideae</taxon>
        <taxon>Poodae</taxon>
        <taxon>Poeae</taxon>
        <taxon>Poeae Chloroplast Group 2 (Poeae type)</taxon>
        <taxon>Loliodinae</taxon>
        <taxon>Loliinae</taxon>
        <taxon>Lolium</taxon>
    </lineage>
</organism>
<comment type="caution">
    <text evidence="6">The sequence shown here is derived from an EMBL/GenBank/DDBJ whole genome shotgun (WGS) entry which is preliminary data.</text>
</comment>
<evidence type="ECO:0000259" key="4">
    <source>
        <dbReference type="SMART" id="SM00645"/>
    </source>
</evidence>
<dbReference type="Pfam" id="PF00112">
    <property type="entry name" value="Peptidase_C1"/>
    <property type="match status" value="1"/>
</dbReference>
<dbReference type="Proteomes" id="UP001231189">
    <property type="component" value="Unassembled WGS sequence"/>
</dbReference>
<dbReference type="InterPro" id="IPR013201">
    <property type="entry name" value="Prot_inhib_I29"/>
</dbReference>
<gene>
    <name evidence="6" type="ORF">QYE76_062199</name>
</gene>
<evidence type="ECO:0000256" key="1">
    <source>
        <dbReference type="ARBA" id="ARBA00008455"/>
    </source>
</evidence>
<sequence>MVSALAVMAPAASMSSLERIYVSSEDFSSEDSLRGLYERWYALYRRDGDPEEKEKRFSIFKVEAHTVYELNEAGARVKHHLNWFADMTQGEYDDSFASCSHRKTPHRDEMKLNRQQPSQYYADKLPVTVDWRTVEGALTRVKHQGECGSCWAIAATDAMESVHFLENKKRTNLSAQELVDCNFHNDGCKGGTAVNAFIYVINYGIQSSEQFPYVGRRTDCVMPPVKPVMAIRNYYHLHPRNEKMLMETVAKRPVVVLVVGANTTTFKHYSGGIFRGPCGIDRKHEALLVGYGTTPSDDSNDPGVKYWVLRNSWGESWGENGYMRLERGNEADGGLCGIMEEPVYPAHPYAR</sequence>
<dbReference type="SMART" id="SM00645">
    <property type="entry name" value="Pept_C1"/>
    <property type="match status" value="1"/>
</dbReference>
<evidence type="ECO:0000256" key="3">
    <source>
        <dbReference type="ARBA" id="ARBA00023157"/>
    </source>
</evidence>
<evidence type="ECO:0000313" key="6">
    <source>
        <dbReference type="EMBL" id="KAK1644394.1"/>
    </source>
</evidence>
<dbReference type="AlphaFoldDB" id="A0AAD8S339"/>
<evidence type="ECO:0000256" key="2">
    <source>
        <dbReference type="ARBA" id="ARBA00022729"/>
    </source>
</evidence>
<keyword evidence="7" id="KW-1185">Reference proteome</keyword>
<name>A0AAD8S339_LOLMU</name>
<dbReference type="EMBL" id="JAUUTY010000004">
    <property type="protein sequence ID" value="KAK1644394.1"/>
    <property type="molecule type" value="Genomic_DNA"/>
</dbReference>
<keyword evidence="2" id="KW-0732">Signal</keyword>
<dbReference type="GO" id="GO:0006508">
    <property type="term" value="P:proteolysis"/>
    <property type="evidence" value="ECO:0007669"/>
    <property type="project" value="InterPro"/>
</dbReference>
<dbReference type="PROSITE" id="PS00640">
    <property type="entry name" value="THIOL_PROTEASE_ASN"/>
    <property type="match status" value="1"/>
</dbReference>
<dbReference type="InterPro" id="IPR000169">
    <property type="entry name" value="Pept_cys_AS"/>
</dbReference>
<dbReference type="InterPro" id="IPR000668">
    <property type="entry name" value="Peptidase_C1A_C"/>
</dbReference>